<protein>
    <submittedName>
        <fullName evidence="1">Uncharacterized protein</fullName>
    </submittedName>
</protein>
<evidence type="ECO:0000313" key="1">
    <source>
        <dbReference type="EMBL" id="PWF54672.1"/>
    </source>
</evidence>
<sequence length="160" mass="17579">MRGYQWKSLFLPESTELRMTCAGQTFYARVEGDEIVYQGRPVSPRQLTLAIAGDGRNAWRDLWIRFPGETKWKTAACLRRALEKASAVAPVSPVEGITAAVAGLTEALKTALTFAGHASAQELALEKAVEEGREQASQVNRRHGQSRRADDILGETCAFD</sequence>
<comment type="caution">
    <text evidence="1">The sequence shown here is derived from an EMBL/GenBank/DDBJ whole genome shotgun (WGS) entry which is preliminary data.</text>
</comment>
<gene>
    <name evidence="1" type="ORF">C7C56_005815</name>
</gene>
<reference evidence="1 2" key="1">
    <citation type="submission" date="2018-04" db="EMBL/GenBank/DDBJ databases">
        <title>Massilia violaceinigra sp. nov., a novel purple-pigmented bacterium isolated from Tianshan glacier, Xinjiang, China.</title>
        <authorList>
            <person name="Wang H."/>
        </authorList>
    </citation>
    <scope>NUCLEOTIDE SEQUENCE [LARGE SCALE GENOMIC DNA]</scope>
    <source>
        <strain evidence="1 2">B448-2</strain>
    </source>
</reference>
<organism evidence="1 2">
    <name type="scientific">Massilia glaciei</name>
    <dbReference type="NCBI Taxonomy" id="1524097"/>
    <lineage>
        <taxon>Bacteria</taxon>
        <taxon>Pseudomonadati</taxon>
        <taxon>Pseudomonadota</taxon>
        <taxon>Betaproteobacteria</taxon>
        <taxon>Burkholderiales</taxon>
        <taxon>Oxalobacteraceae</taxon>
        <taxon>Telluria group</taxon>
        <taxon>Massilia</taxon>
    </lineage>
</organism>
<proteinExistence type="predicted"/>
<dbReference type="Proteomes" id="UP000241421">
    <property type="component" value="Unassembled WGS sequence"/>
</dbReference>
<name>A0A2U2I4R6_9BURK</name>
<dbReference type="AlphaFoldDB" id="A0A2U2I4R6"/>
<keyword evidence="2" id="KW-1185">Reference proteome</keyword>
<accession>A0A2U2I4R6</accession>
<dbReference type="EMBL" id="PXWF02000074">
    <property type="protein sequence ID" value="PWF54672.1"/>
    <property type="molecule type" value="Genomic_DNA"/>
</dbReference>
<evidence type="ECO:0000313" key="2">
    <source>
        <dbReference type="Proteomes" id="UP000241421"/>
    </source>
</evidence>